<dbReference type="InterPro" id="IPR006439">
    <property type="entry name" value="HAD-SF_hydro_IA"/>
</dbReference>
<gene>
    <name evidence="1" type="ORF">M529_04280</name>
</gene>
<dbReference type="AlphaFoldDB" id="T0KJI0"/>
<proteinExistence type="predicted"/>
<dbReference type="InterPro" id="IPR023214">
    <property type="entry name" value="HAD_sf"/>
</dbReference>
<evidence type="ECO:0000313" key="1">
    <source>
        <dbReference type="EMBL" id="EQB33478.1"/>
    </source>
</evidence>
<dbReference type="RefSeq" id="WP_021316804.1">
    <property type="nucleotide sequence ID" value="NZ_AUWY01000039.1"/>
</dbReference>
<dbReference type="InterPro" id="IPR051806">
    <property type="entry name" value="HAD-like_SPP"/>
</dbReference>
<dbReference type="Proteomes" id="UP000015523">
    <property type="component" value="Unassembled WGS sequence"/>
</dbReference>
<dbReference type="Pfam" id="PF00702">
    <property type="entry name" value="Hydrolase"/>
    <property type="match status" value="1"/>
</dbReference>
<organism evidence="1 2">
    <name type="scientific">Sphingobium ummariense RL-3</name>
    <dbReference type="NCBI Taxonomy" id="1346791"/>
    <lineage>
        <taxon>Bacteria</taxon>
        <taxon>Pseudomonadati</taxon>
        <taxon>Pseudomonadota</taxon>
        <taxon>Alphaproteobacteria</taxon>
        <taxon>Sphingomonadales</taxon>
        <taxon>Sphingomonadaceae</taxon>
        <taxon>Sphingobium</taxon>
    </lineage>
</organism>
<comment type="caution">
    <text evidence="1">The sequence shown here is derived from an EMBL/GenBank/DDBJ whole genome shotgun (WGS) entry which is preliminary data.</text>
</comment>
<dbReference type="SUPFAM" id="SSF56784">
    <property type="entry name" value="HAD-like"/>
    <property type="match status" value="1"/>
</dbReference>
<dbReference type="EMBL" id="AUWY01000039">
    <property type="protein sequence ID" value="EQB33478.1"/>
    <property type="molecule type" value="Genomic_DNA"/>
</dbReference>
<protein>
    <recommendedName>
        <fullName evidence="3">Glycerol-3-phosphatase</fullName>
    </recommendedName>
</protein>
<reference evidence="1 2" key="1">
    <citation type="journal article" date="2013" name="Genome Announc.">
        <title>Draft Genome Sequence of Sphingobium ummariense Strain RL-3, a Hexachlorocyclohexane-Degrading Bacterium.</title>
        <authorList>
            <person name="Kohli P."/>
            <person name="Dua A."/>
            <person name="Sangwan N."/>
            <person name="Oldach P."/>
            <person name="Khurana J.P."/>
            <person name="Lal R."/>
        </authorList>
    </citation>
    <scope>NUCLEOTIDE SEQUENCE [LARGE SCALE GENOMIC DNA]</scope>
    <source>
        <strain evidence="1 2">RL-3</strain>
    </source>
</reference>
<evidence type="ECO:0000313" key="2">
    <source>
        <dbReference type="Proteomes" id="UP000015523"/>
    </source>
</evidence>
<dbReference type="InterPro" id="IPR023198">
    <property type="entry name" value="PGP-like_dom2"/>
</dbReference>
<sequence length="227" mass="23922">MTAVLHRRGFAAFLFDMDGTILDSIAVANRIWARWAERHGLDAAEILRVMHGVQAVQTVRRFAPAGINVEEEAAAITEAEVAETAGVVAIPGAAPFLQGLPPERWAVVTSAPRRLALRRLWAAGLPVPAVLVCAEDVKNGKPAPDCFLAAARALGVPISDCLIWEDAPAGIAAAEAAGATVIVVGATHPRRLETPHPVVQDYVSFHVEADSTGALTLVALGQEGKRP</sequence>
<dbReference type="SFLD" id="SFLDG01129">
    <property type="entry name" value="C1.5:_HAD__Beta-PGM__Phosphata"/>
    <property type="match status" value="1"/>
</dbReference>
<dbReference type="PANTHER" id="PTHR43481">
    <property type="entry name" value="FRUCTOSE-1-PHOSPHATE PHOSPHATASE"/>
    <property type="match status" value="1"/>
</dbReference>
<accession>T0KJI0</accession>
<dbReference type="GO" id="GO:0050308">
    <property type="term" value="F:sugar-phosphatase activity"/>
    <property type="evidence" value="ECO:0007669"/>
    <property type="project" value="TreeGrafter"/>
</dbReference>
<dbReference type="SFLD" id="SFLDS00003">
    <property type="entry name" value="Haloacid_Dehalogenase"/>
    <property type="match status" value="1"/>
</dbReference>
<dbReference type="InterPro" id="IPR036412">
    <property type="entry name" value="HAD-like_sf"/>
</dbReference>
<evidence type="ECO:0008006" key="3">
    <source>
        <dbReference type="Google" id="ProtNLM"/>
    </source>
</evidence>
<dbReference type="OrthoDB" id="9797743at2"/>
<name>T0KJI0_9SPHN</name>
<keyword evidence="2" id="KW-1185">Reference proteome</keyword>
<dbReference type="PATRIC" id="fig|1346791.3.peg.824"/>
<dbReference type="eggNOG" id="COG0637">
    <property type="taxonomic scope" value="Bacteria"/>
</dbReference>
<dbReference type="NCBIfam" id="TIGR01509">
    <property type="entry name" value="HAD-SF-IA-v3"/>
    <property type="match status" value="1"/>
</dbReference>
<dbReference type="Gene3D" id="1.10.150.240">
    <property type="entry name" value="Putative phosphatase, domain 2"/>
    <property type="match status" value="1"/>
</dbReference>
<dbReference type="Gene3D" id="3.40.50.1000">
    <property type="entry name" value="HAD superfamily/HAD-like"/>
    <property type="match status" value="1"/>
</dbReference>
<dbReference type="STRING" id="1346791.M529_04280"/>
<dbReference type="PANTHER" id="PTHR43481:SF4">
    <property type="entry name" value="GLYCEROL-1-PHOSPHATE PHOSPHOHYDROLASE 1-RELATED"/>
    <property type="match status" value="1"/>
</dbReference>